<evidence type="ECO:0000313" key="2">
    <source>
        <dbReference type="Proteomes" id="UP000005536"/>
    </source>
</evidence>
<organism evidence="1 2">
    <name type="scientific">Neisseria elongata subsp. glycolytica ATCC 29315</name>
    <dbReference type="NCBI Taxonomy" id="546263"/>
    <lineage>
        <taxon>Bacteria</taxon>
        <taxon>Pseudomonadati</taxon>
        <taxon>Pseudomonadota</taxon>
        <taxon>Betaproteobacteria</taxon>
        <taxon>Neisseriales</taxon>
        <taxon>Neisseriaceae</taxon>
        <taxon>Neisseria</taxon>
    </lineage>
</organism>
<dbReference type="Proteomes" id="UP000005536">
    <property type="component" value="Unassembled WGS sequence"/>
</dbReference>
<protein>
    <submittedName>
        <fullName evidence="1">Uncharacterized protein</fullName>
    </submittedName>
</protein>
<dbReference type="AlphaFoldDB" id="D4DQW6"/>
<dbReference type="EMBL" id="ADBF01000042">
    <property type="protein sequence ID" value="EFE49714.1"/>
    <property type="molecule type" value="Genomic_DNA"/>
</dbReference>
<evidence type="ECO:0000313" key="1">
    <source>
        <dbReference type="EMBL" id="EFE49714.1"/>
    </source>
</evidence>
<name>D4DQW6_NEIEG</name>
<comment type="caution">
    <text evidence="1">The sequence shown here is derived from an EMBL/GenBank/DDBJ whole genome shotgun (WGS) entry which is preliminary data.</text>
</comment>
<gene>
    <name evidence="1" type="ORF">NEIELOOT_01457</name>
</gene>
<reference evidence="1 2" key="1">
    <citation type="submission" date="2010-02" db="EMBL/GenBank/DDBJ databases">
        <authorList>
            <person name="Weinstock G."/>
            <person name="Sodergren E."/>
            <person name="Clifton S."/>
            <person name="Fulton L."/>
            <person name="Fulton B."/>
            <person name="Courtney L."/>
            <person name="Fronick C."/>
            <person name="Harrison M."/>
            <person name="Strong C."/>
            <person name="Farmer C."/>
            <person name="Delahaunty K."/>
            <person name="Markovic C."/>
            <person name="Hall O."/>
            <person name="Minx P."/>
            <person name="Tomlinson C."/>
            <person name="Mitreva M."/>
            <person name="Nelson J."/>
            <person name="Hou S."/>
            <person name="Wollam A."/>
            <person name="Pepin K.H."/>
            <person name="Johnson M."/>
            <person name="Bhonagiri V."/>
            <person name="Zhang X."/>
            <person name="Suruliraj S."/>
            <person name="Warren W."/>
            <person name="Chinwalla A."/>
            <person name="Mardis E.R."/>
            <person name="Wilson R.K."/>
        </authorList>
    </citation>
    <scope>NUCLEOTIDE SEQUENCE [LARGE SCALE GENOMIC DNA]</scope>
    <source>
        <strain evidence="1 2">ATCC 29315</strain>
    </source>
</reference>
<accession>D4DQW6</accession>
<sequence>MIETFADKAAHFDKGDFAVLLAQGVVIEAGQDMAFFDAAAQAVVEIVLRFVMNHPVAA</sequence>
<proteinExistence type="predicted"/>